<reference evidence="7 8" key="1">
    <citation type="submission" date="2016-11" db="EMBL/GenBank/DDBJ databases">
        <authorList>
            <person name="Manzoor S."/>
        </authorList>
    </citation>
    <scope>NUCLEOTIDE SEQUENCE [LARGE SCALE GENOMIC DNA]</scope>
    <source>
        <strain evidence="7">Clostridium ultunense strain Esp</strain>
    </source>
</reference>
<evidence type="ECO:0000256" key="4">
    <source>
        <dbReference type="ARBA" id="ARBA00047380"/>
    </source>
</evidence>
<protein>
    <recommendedName>
        <fullName evidence="6">Aspartyl/glutamyl-tRNA(Asn/Gln) amidotransferase subunit C</fullName>
        <shortName evidence="6">Asp/Glu-ADT subunit C</shortName>
        <ecNumber evidence="6">6.3.5.-</ecNumber>
    </recommendedName>
</protein>
<dbReference type="GO" id="GO:0050567">
    <property type="term" value="F:glutaminyl-tRNA synthase (glutamine-hydrolyzing) activity"/>
    <property type="evidence" value="ECO:0007669"/>
    <property type="project" value="UniProtKB-UniRule"/>
</dbReference>
<dbReference type="GO" id="GO:0050566">
    <property type="term" value="F:asparaginyl-tRNA synthase (glutamine-hydrolyzing) activity"/>
    <property type="evidence" value="ECO:0007669"/>
    <property type="project" value="RHEA"/>
</dbReference>
<accession>M1YZD2</accession>
<dbReference type="GO" id="GO:0070681">
    <property type="term" value="P:glutaminyl-tRNAGln biosynthesis via transamidation"/>
    <property type="evidence" value="ECO:0007669"/>
    <property type="project" value="TreeGrafter"/>
</dbReference>
<dbReference type="Gene3D" id="1.10.20.60">
    <property type="entry name" value="Glu-tRNAGln amidotransferase C subunit, N-terminal domain"/>
    <property type="match status" value="1"/>
</dbReference>
<dbReference type="Proteomes" id="UP000245423">
    <property type="component" value="Chromosome 1"/>
</dbReference>
<comment type="catalytic activity">
    <reaction evidence="4 6">
        <text>L-aspartyl-tRNA(Asn) + L-glutamine + ATP + H2O = L-asparaginyl-tRNA(Asn) + L-glutamate + ADP + phosphate + 2 H(+)</text>
        <dbReference type="Rhea" id="RHEA:14513"/>
        <dbReference type="Rhea" id="RHEA-COMP:9674"/>
        <dbReference type="Rhea" id="RHEA-COMP:9677"/>
        <dbReference type="ChEBI" id="CHEBI:15377"/>
        <dbReference type="ChEBI" id="CHEBI:15378"/>
        <dbReference type="ChEBI" id="CHEBI:29985"/>
        <dbReference type="ChEBI" id="CHEBI:30616"/>
        <dbReference type="ChEBI" id="CHEBI:43474"/>
        <dbReference type="ChEBI" id="CHEBI:58359"/>
        <dbReference type="ChEBI" id="CHEBI:78515"/>
        <dbReference type="ChEBI" id="CHEBI:78516"/>
        <dbReference type="ChEBI" id="CHEBI:456216"/>
    </reaction>
</comment>
<dbReference type="SUPFAM" id="SSF141000">
    <property type="entry name" value="Glu-tRNAGln amidotransferase C subunit"/>
    <property type="match status" value="1"/>
</dbReference>
<dbReference type="GO" id="GO:0005524">
    <property type="term" value="F:ATP binding"/>
    <property type="evidence" value="ECO:0007669"/>
    <property type="project" value="UniProtKB-KW"/>
</dbReference>
<dbReference type="Pfam" id="PF02686">
    <property type="entry name" value="GatC"/>
    <property type="match status" value="1"/>
</dbReference>
<keyword evidence="6" id="KW-0067">ATP-binding</keyword>
<evidence type="ECO:0000256" key="1">
    <source>
        <dbReference type="ARBA" id="ARBA00010757"/>
    </source>
</evidence>
<dbReference type="GO" id="GO:0006412">
    <property type="term" value="P:translation"/>
    <property type="evidence" value="ECO:0007669"/>
    <property type="project" value="UniProtKB-UniRule"/>
</dbReference>
<comment type="function">
    <text evidence="3 6">Allows the formation of correctly charged Asn-tRNA(Asn) or Gln-tRNA(Gln) through the transamidation of misacylated Asp-tRNA(Asn) or Glu-tRNA(Gln) in organisms which lack either or both of asparaginyl-tRNA or glutaminyl-tRNA synthetases. The reaction takes place in the presence of glutamine and ATP through an activated phospho-Asp-tRNA(Asn) or phospho-Glu-tRNA(Gln).</text>
</comment>
<evidence type="ECO:0000256" key="6">
    <source>
        <dbReference type="HAMAP-Rule" id="MF_00122"/>
    </source>
</evidence>
<dbReference type="HOGENOM" id="CLU_105899_2_0_9"/>
<evidence type="ECO:0000313" key="7">
    <source>
        <dbReference type="EMBL" id="SHD76837.1"/>
    </source>
</evidence>
<dbReference type="InterPro" id="IPR003837">
    <property type="entry name" value="GatC"/>
</dbReference>
<dbReference type="EC" id="6.3.5.-" evidence="6"/>
<dbReference type="InterPro" id="IPR036113">
    <property type="entry name" value="Asp/Glu-ADT_sf_sub_c"/>
</dbReference>
<dbReference type="RefSeq" id="WP_005586017.1">
    <property type="nucleotide sequence ID" value="NZ_LT669839.1"/>
</dbReference>
<organism evidence="7 8">
    <name type="scientific">[Clostridium] ultunense Esp</name>
    <dbReference type="NCBI Taxonomy" id="1288971"/>
    <lineage>
        <taxon>Bacteria</taxon>
        <taxon>Bacillati</taxon>
        <taxon>Bacillota</taxon>
        <taxon>Tissierellia</taxon>
        <taxon>Tissierellales</taxon>
        <taxon>Tepidimicrobiaceae</taxon>
        <taxon>Schnuerera</taxon>
    </lineage>
</organism>
<evidence type="ECO:0000313" key="8">
    <source>
        <dbReference type="Proteomes" id="UP000245423"/>
    </source>
</evidence>
<gene>
    <name evidence="6 7" type="primary">gatC</name>
    <name evidence="7" type="ORF">CUESP1_1472</name>
</gene>
<dbReference type="PANTHER" id="PTHR15004">
    <property type="entry name" value="GLUTAMYL-TRNA(GLN) AMIDOTRANSFERASE SUBUNIT C, MITOCHONDRIAL"/>
    <property type="match status" value="1"/>
</dbReference>
<keyword evidence="7" id="KW-0808">Transferase</keyword>
<comment type="subunit">
    <text evidence="2 6">Heterotrimer of A, B and C subunits.</text>
</comment>
<comment type="similarity">
    <text evidence="1 6">Belongs to the GatC family.</text>
</comment>
<dbReference type="AlphaFoldDB" id="M1YZD2"/>
<dbReference type="GO" id="GO:0006450">
    <property type="term" value="P:regulation of translational fidelity"/>
    <property type="evidence" value="ECO:0007669"/>
    <property type="project" value="InterPro"/>
</dbReference>
<dbReference type="GO" id="GO:0016740">
    <property type="term" value="F:transferase activity"/>
    <property type="evidence" value="ECO:0007669"/>
    <property type="project" value="UniProtKB-KW"/>
</dbReference>
<evidence type="ECO:0000256" key="3">
    <source>
        <dbReference type="ARBA" id="ARBA00024799"/>
    </source>
</evidence>
<dbReference type="NCBIfam" id="TIGR00135">
    <property type="entry name" value="gatC"/>
    <property type="match status" value="1"/>
</dbReference>
<proteinExistence type="inferred from homology"/>
<dbReference type="PANTHER" id="PTHR15004:SF0">
    <property type="entry name" value="GLUTAMYL-TRNA(GLN) AMIDOTRANSFERASE SUBUNIT C, MITOCHONDRIAL"/>
    <property type="match status" value="1"/>
</dbReference>
<keyword evidence="6" id="KW-0547">Nucleotide-binding</keyword>
<dbReference type="OrthoDB" id="9813938at2"/>
<keyword evidence="6 7" id="KW-0436">Ligase</keyword>
<evidence type="ECO:0000256" key="5">
    <source>
        <dbReference type="ARBA" id="ARBA00047913"/>
    </source>
</evidence>
<dbReference type="HAMAP" id="MF_00122">
    <property type="entry name" value="GatC"/>
    <property type="match status" value="1"/>
</dbReference>
<dbReference type="EMBL" id="LT669839">
    <property type="protein sequence ID" value="SHD76837.1"/>
    <property type="molecule type" value="Genomic_DNA"/>
</dbReference>
<keyword evidence="6" id="KW-0648">Protein biosynthesis</keyword>
<keyword evidence="8" id="KW-1185">Reference proteome</keyword>
<sequence>MVSKEEVKQTAEMCKLKLSQEETDIFIAMFSNVLEQVEKLNTVDTDGVEALNFLNLKEKSLREDIVEDSLNREEVLKNAPEQEYGYFKLLRVMD</sequence>
<name>M1YZD2_9FIRM</name>
<evidence type="ECO:0000256" key="2">
    <source>
        <dbReference type="ARBA" id="ARBA00011123"/>
    </source>
</evidence>
<comment type="catalytic activity">
    <reaction evidence="5 6">
        <text>L-glutamyl-tRNA(Gln) + L-glutamine + ATP + H2O = L-glutaminyl-tRNA(Gln) + L-glutamate + ADP + phosphate + H(+)</text>
        <dbReference type="Rhea" id="RHEA:17521"/>
        <dbReference type="Rhea" id="RHEA-COMP:9681"/>
        <dbReference type="Rhea" id="RHEA-COMP:9684"/>
        <dbReference type="ChEBI" id="CHEBI:15377"/>
        <dbReference type="ChEBI" id="CHEBI:15378"/>
        <dbReference type="ChEBI" id="CHEBI:29985"/>
        <dbReference type="ChEBI" id="CHEBI:30616"/>
        <dbReference type="ChEBI" id="CHEBI:43474"/>
        <dbReference type="ChEBI" id="CHEBI:58359"/>
        <dbReference type="ChEBI" id="CHEBI:78520"/>
        <dbReference type="ChEBI" id="CHEBI:78521"/>
        <dbReference type="ChEBI" id="CHEBI:456216"/>
    </reaction>
</comment>